<dbReference type="EMBL" id="BAABJQ010000003">
    <property type="protein sequence ID" value="GAA5180021.1"/>
    <property type="molecule type" value="Genomic_DNA"/>
</dbReference>
<evidence type="ECO:0000313" key="3">
    <source>
        <dbReference type="Proteomes" id="UP001501570"/>
    </source>
</evidence>
<feature type="compositionally biased region" description="Basic and acidic residues" evidence="1">
    <location>
        <begin position="75"/>
        <end position="85"/>
    </location>
</feature>
<gene>
    <name evidence="2" type="ORF">GCM10023322_11350</name>
</gene>
<accession>A0ABP9RLC1</accession>
<keyword evidence="3" id="KW-1185">Reference proteome</keyword>
<dbReference type="Proteomes" id="UP001501570">
    <property type="component" value="Unassembled WGS sequence"/>
</dbReference>
<organism evidence="2 3">
    <name type="scientific">Rugosimonospora acidiphila</name>
    <dbReference type="NCBI Taxonomy" id="556531"/>
    <lineage>
        <taxon>Bacteria</taxon>
        <taxon>Bacillati</taxon>
        <taxon>Actinomycetota</taxon>
        <taxon>Actinomycetes</taxon>
        <taxon>Micromonosporales</taxon>
        <taxon>Micromonosporaceae</taxon>
        <taxon>Rugosimonospora</taxon>
    </lineage>
</organism>
<name>A0ABP9RLC1_9ACTN</name>
<protein>
    <submittedName>
        <fullName evidence="2">Uncharacterized protein</fullName>
    </submittedName>
</protein>
<reference evidence="3" key="1">
    <citation type="journal article" date="2019" name="Int. J. Syst. Evol. Microbiol.">
        <title>The Global Catalogue of Microorganisms (GCM) 10K type strain sequencing project: providing services to taxonomists for standard genome sequencing and annotation.</title>
        <authorList>
            <consortium name="The Broad Institute Genomics Platform"/>
            <consortium name="The Broad Institute Genome Sequencing Center for Infectious Disease"/>
            <person name="Wu L."/>
            <person name="Ma J."/>
        </authorList>
    </citation>
    <scope>NUCLEOTIDE SEQUENCE [LARGE SCALE GENOMIC DNA]</scope>
    <source>
        <strain evidence="3">JCM 18304</strain>
    </source>
</reference>
<evidence type="ECO:0000313" key="2">
    <source>
        <dbReference type="EMBL" id="GAA5180021.1"/>
    </source>
</evidence>
<evidence type="ECO:0000256" key="1">
    <source>
        <dbReference type="SAM" id="MobiDB-lite"/>
    </source>
</evidence>
<sequence length="103" mass="10434">MSHSVRRVGPVGEMRQAWASVPDEAAVSLGTSLPAGVPVAGGGRVAVVVPALPVVRVPAGTSVAARAGAPNGGERGGRRAIDRGSRSAARPRRALPDILIDQR</sequence>
<feature type="region of interest" description="Disordered" evidence="1">
    <location>
        <begin position="62"/>
        <end position="103"/>
    </location>
</feature>
<proteinExistence type="predicted"/>
<comment type="caution">
    <text evidence="2">The sequence shown here is derived from an EMBL/GenBank/DDBJ whole genome shotgun (WGS) entry which is preliminary data.</text>
</comment>